<dbReference type="GO" id="GO:0005518">
    <property type="term" value="F:collagen binding"/>
    <property type="evidence" value="ECO:0007669"/>
    <property type="project" value="TreeGrafter"/>
</dbReference>
<dbReference type="STRING" id="407821.A0A087TUQ4"/>
<keyword evidence="2" id="KW-0325">Glycoprotein</keyword>
<gene>
    <name evidence="5" type="ORF">X975_07153</name>
</gene>
<dbReference type="InterPro" id="IPR052284">
    <property type="entry name" value="Collagen_mod_leprecan"/>
</dbReference>
<dbReference type="Proteomes" id="UP000054359">
    <property type="component" value="Unassembled WGS sequence"/>
</dbReference>
<dbReference type="InterPro" id="IPR056585">
    <property type="entry name" value="Leprecan_dom"/>
</dbReference>
<name>A0A087TUQ4_STEMI</name>
<dbReference type="OrthoDB" id="8517835at2759"/>
<keyword evidence="1 3" id="KW-0732">Signal</keyword>
<evidence type="ECO:0000256" key="2">
    <source>
        <dbReference type="ARBA" id="ARBA00023180"/>
    </source>
</evidence>
<dbReference type="GO" id="GO:0005783">
    <property type="term" value="C:endoplasmic reticulum"/>
    <property type="evidence" value="ECO:0007669"/>
    <property type="project" value="TreeGrafter"/>
</dbReference>
<dbReference type="PANTHER" id="PTHR13986">
    <property type="entry name" value="PROTEIN LYSINE HYDROXYLATION COMPLEX COMPONENT"/>
    <property type="match status" value="1"/>
</dbReference>
<dbReference type="EMBL" id="KK116811">
    <property type="protein sequence ID" value="KFM68843.1"/>
    <property type="molecule type" value="Genomic_DNA"/>
</dbReference>
<reference evidence="5 6" key="1">
    <citation type="submission" date="2013-11" db="EMBL/GenBank/DDBJ databases">
        <title>Genome sequencing of Stegodyphus mimosarum.</title>
        <authorList>
            <person name="Bechsgaard J."/>
        </authorList>
    </citation>
    <scope>NUCLEOTIDE SEQUENCE [LARGE SCALE GENOMIC DNA]</scope>
</reference>
<protein>
    <submittedName>
        <fullName evidence="5">Prolyl 3-hydroxylase 1</fullName>
    </submittedName>
</protein>
<evidence type="ECO:0000259" key="4">
    <source>
        <dbReference type="Pfam" id="PF23557"/>
    </source>
</evidence>
<dbReference type="PANTHER" id="PTHR13986:SF8">
    <property type="entry name" value="PROLYL 3-HYDROXYLASE 1-LIKE PROTEIN"/>
    <property type="match status" value="1"/>
</dbReference>
<accession>A0A087TUQ4</accession>
<evidence type="ECO:0000256" key="3">
    <source>
        <dbReference type="SAM" id="SignalP"/>
    </source>
</evidence>
<feature type="chain" id="PRO_5001829939" evidence="3">
    <location>
        <begin position="22"/>
        <end position="142"/>
    </location>
</feature>
<organism evidence="5 6">
    <name type="scientific">Stegodyphus mimosarum</name>
    <name type="common">African social velvet spider</name>
    <dbReference type="NCBI Taxonomy" id="407821"/>
    <lineage>
        <taxon>Eukaryota</taxon>
        <taxon>Metazoa</taxon>
        <taxon>Ecdysozoa</taxon>
        <taxon>Arthropoda</taxon>
        <taxon>Chelicerata</taxon>
        <taxon>Arachnida</taxon>
        <taxon>Araneae</taxon>
        <taxon>Araneomorphae</taxon>
        <taxon>Entelegynae</taxon>
        <taxon>Eresoidea</taxon>
        <taxon>Eresidae</taxon>
        <taxon>Stegodyphus</taxon>
    </lineage>
</organism>
<feature type="domain" description="Leprecan-like alpha-helical" evidence="4">
    <location>
        <begin position="30"/>
        <end position="142"/>
    </location>
</feature>
<dbReference type="Pfam" id="PF23557">
    <property type="entry name" value="TPR_leprecan"/>
    <property type="match status" value="1"/>
</dbReference>
<evidence type="ECO:0000256" key="1">
    <source>
        <dbReference type="ARBA" id="ARBA00022729"/>
    </source>
</evidence>
<evidence type="ECO:0000313" key="6">
    <source>
        <dbReference type="Proteomes" id="UP000054359"/>
    </source>
</evidence>
<sequence length="142" mass="17127">MNYLNFVTVVSFLSLIVWVESVTENFKITYENLYRAGVDAYLENRWRDCVALIEKSVEDYIYYQTVIIQCRKRCQKNETENLFVENDQEFGVWYFQMIITGRALCLMKCQKSYFPNRPKASKETDDDFEKKVPYNYLQLCYF</sequence>
<dbReference type="OMA" id="LIVWVES"/>
<proteinExistence type="predicted"/>
<evidence type="ECO:0000313" key="5">
    <source>
        <dbReference type="EMBL" id="KFM68843.1"/>
    </source>
</evidence>
<feature type="non-terminal residue" evidence="5">
    <location>
        <position position="142"/>
    </location>
</feature>
<dbReference type="GO" id="GO:0030199">
    <property type="term" value="P:collagen fibril organization"/>
    <property type="evidence" value="ECO:0007669"/>
    <property type="project" value="TreeGrafter"/>
</dbReference>
<dbReference type="AlphaFoldDB" id="A0A087TUQ4"/>
<feature type="signal peptide" evidence="3">
    <location>
        <begin position="1"/>
        <end position="21"/>
    </location>
</feature>
<keyword evidence="6" id="KW-1185">Reference proteome</keyword>